<dbReference type="Gene3D" id="3.40.630.30">
    <property type="match status" value="1"/>
</dbReference>
<dbReference type="InterPro" id="IPR016181">
    <property type="entry name" value="Acyl_CoA_acyltransferase"/>
</dbReference>
<accession>A0ABU6KI09</accession>
<dbReference type="InterPro" id="IPR000182">
    <property type="entry name" value="GNAT_dom"/>
</dbReference>
<reference evidence="2 3" key="1">
    <citation type="journal article" date="2024" name="Int. J. Syst. Evol. Microbiol.">
        <title>Virgibacillus tibetensis sp. nov., isolated from salt lake on the Tibetan Plateau of China.</title>
        <authorList>
            <person name="Phurbu D."/>
            <person name="Liu Z.-X."/>
            <person name="Wang R."/>
            <person name="Zheng Y.-Y."/>
            <person name="Liu H.-C."/>
            <person name="Zhou Y.-G."/>
            <person name="Yu Y.-J."/>
            <person name="Li A.-H."/>
        </authorList>
    </citation>
    <scope>NUCLEOTIDE SEQUENCE [LARGE SCALE GENOMIC DNA]</scope>
    <source>
        <strain evidence="2 3">C22-A2</strain>
    </source>
</reference>
<organism evidence="2 3">
    <name type="scientific">Virgibacillus tibetensis</name>
    <dbReference type="NCBI Taxonomy" id="3042313"/>
    <lineage>
        <taxon>Bacteria</taxon>
        <taxon>Bacillati</taxon>
        <taxon>Bacillota</taxon>
        <taxon>Bacilli</taxon>
        <taxon>Bacillales</taxon>
        <taxon>Bacillaceae</taxon>
        <taxon>Virgibacillus</taxon>
    </lineage>
</organism>
<evidence type="ECO:0000313" key="3">
    <source>
        <dbReference type="Proteomes" id="UP001335737"/>
    </source>
</evidence>
<dbReference type="SUPFAM" id="SSF55729">
    <property type="entry name" value="Acyl-CoA N-acyltransferases (Nat)"/>
    <property type="match status" value="1"/>
</dbReference>
<keyword evidence="3" id="KW-1185">Reference proteome</keyword>
<dbReference type="PROSITE" id="PS51186">
    <property type="entry name" value="GNAT"/>
    <property type="match status" value="1"/>
</dbReference>
<dbReference type="PANTHER" id="PTHR43451:SF1">
    <property type="entry name" value="ACETYLTRANSFERASE"/>
    <property type="match status" value="1"/>
</dbReference>
<protein>
    <submittedName>
        <fullName evidence="2">GNAT family N-acetyltransferase</fullName>
    </submittedName>
</protein>
<comment type="caution">
    <text evidence="2">The sequence shown here is derived from an EMBL/GenBank/DDBJ whole genome shotgun (WGS) entry which is preliminary data.</text>
</comment>
<proteinExistence type="predicted"/>
<dbReference type="CDD" id="cd04301">
    <property type="entry name" value="NAT_SF"/>
    <property type="match status" value="1"/>
</dbReference>
<name>A0ABU6KI09_9BACI</name>
<feature type="domain" description="N-acetyltransferase" evidence="1">
    <location>
        <begin position="3"/>
        <end position="165"/>
    </location>
</feature>
<dbReference type="InterPro" id="IPR052564">
    <property type="entry name" value="N-acetyltrans/Recomb-assoc"/>
</dbReference>
<evidence type="ECO:0000259" key="1">
    <source>
        <dbReference type="PROSITE" id="PS51186"/>
    </source>
</evidence>
<evidence type="ECO:0000313" key="2">
    <source>
        <dbReference type="EMBL" id="MEC5424728.1"/>
    </source>
</evidence>
<gene>
    <name evidence="2" type="ORF">QGM71_14670</name>
</gene>
<dbReference type="RefSeq" id="WP_327608294.1">
    <property type="nucleotide sequence ID" value="NZ_JARZFX010000008.1"/>
</dbReference>
<dbReference type="Proteomes" id="UP001335737">
    <property type="component" value="Unassembled WGS sequence"/>
</dbReference>
<dbReference type="EMBL" id="JARZFX010000008">
    <property type="protein sequence ID" value="MEC5424728.1"/>
    <property type="molecule type" value="Genomic_DNA"/>
</dbReference>
<dbReference type="PANTHER" id="PTHR43451">
    <property type="entry name" value="ACETYLTRANSFERASE (GNAT) FAMILY PROTEIN"/>
    <property type="match status" value="1"/>
</dbReference>
<dbReference type="Pfam" id="PF00583">
    <property type="entry name" value="Acetyltransf_1"/>
    <property type="match status" value="1"/>
</dbReference>
<sequence>MDIVIKKPRTIHSEAIANICSKGWKQTVEGMLSEEYQMKNVEYWYNNERVKNDIEAGFYSYIGFLNSEIVGVIGGGKTNSNAGEIYVLYVDEKIRYKGVGKKLLESLTQQQIREGISEQWVSVQKDNHRGIPFYEARGFLYKEKRIKEIETGEKQISLRYSRKLYSY</sequence>